<feature type="domain" description="GTD-binding" evidence="8">
    <location>
        <begin position="563"/>
        <end position="661"/>
    </location>
</feature>
<feature type="region of interest" description="Disordered" evidence="6">
    <location>
        <begin position="507"/>
        <end position="550"/>
    </location>
</feature>
<dbReference type="InterPro" id="IPR039306">
    <property type="entry name" value="MYOB"/>
</dbReference>
<keyword evidence="10" id="KW-1185">Reference proteome</keyword>
<comment type="subcellular location">
    <subcellularLocation>
        <location evidence="1">Membrane</location>
        <topology evidence="1">Single-pass membrane protein</topology>
    </subcellularLocation>
</comment>
<keyword evidence="2 7" id="KW-0812">Transmembrane</keyword>
<feature type="coiled-coil region" evidence="5">
    <location>
        <begin position="565"/>
        <end position="670"/>
    </location>
</feature>
<dbReference type="PROSITE" id="PS51775">
    <property type="entry name" value="GTD_BINDING"/>
    <property type="match status" value="1"/>
</dbReference>
<dbReference type="InterPro" id="IPR007656">
    <property type="entry name" value="GTD-bd"/>
</dbReference>
<evidence type="ECO:0000256" key="6">
    <source>
        <dbReference type="SAM" id="MobiDB-lite"/>
    </source>
</evidence>
<dbReference type="Proteomes" id="UP000030645">
    <property type="component" value="Unassembled WGS sequence"/>
</dbReference>
<dbReference type="STRING" id="981085.W9S964"/>
<feature type="region of interest" description="Disordered" evidence="6">
    <location>
        <begin position="808"/>
        <end position="830"/>
    </location>
</feature>
<accession>W9S964</accession>
<evidence type="ECO:0000259" key="8">
    <source>
        <dbReference type="PROSITE" id="PS51775"/>
    </source>
</evidence>
<evidence type="ECO:0000256" key="3">
    <source>
        <dbReference type="ARBA" id="ARBA00022989"/>
    </source>
</evidence>
<evidence type="ECO:0000256" key="4">
    <source>
        <dbReference type="ARBA" id="ARBA00023136"/>
    </source>
</evidence>
<evidence type="ECO:0000313" key="9">
    <source>
        <dbReference type="EMBL" id="EXC20636.1"/>
    </source>
</evidence>
<evidence type="ECO:0000256" key="2">
    <source>
        <dbReference type="ARBA" id="ARBA00022692"/>
    </source>
</evidence>
<dbReference type="PANTHER" id="PTHR31448:SF34">
    <property type="entry name" value="MYOSIN-BINDING PROTEIN 3"/>
    <property type="match status" value="1"/>
</dbReference>
<sequence>MKHKAESMAANRFATTLHRNTHKLVLLLVYAVLEWVLILLLLLNSLFSYFITKFATYFGLQKPCLWCSRVDHILEPGKKTKSYTDLLCESHAAEISQLGYCSNHQKMVETRNMCGSCFASYSGTETKMPSSIDNDKVEIDENVSRCCCCGEKFDRVYNPDDPYFVINPSWGSLEYAQKGDLVMEALDGDENNNGGEFDVGQGQQDRHDEAEVADDHVVDSFNSRDTLEEDCLSSSSMFICYEKEAMEDGKASFLDIMRQGSHGSNEYVRQLSDVYVGKCRTKEDDNDLTEDIQCSSKINHRIGNLDHRLIPIELIDFSTRADKGGCRFEEGDLCCRSRISSQLKFSGEAKVNKSAEKTDNVEHENLKMVMDLVDQSENGDTEEKKGDLVGNLSEQVLTAQEIQSLQINVKEAIMTKLYDLQAASARGLSNDQIMSRTLVSTQVSDYADNKDLSSLNNNGPEIRYKIPDAFIAQNDHGQGHTEKATEQAKPSLYDEDREKIEQACMLSEHNTQKEDKFPDTPTSIDSLHHLDKKSLTPEKRESGAKESYDGSVVSEMEGGDAVTSIEQLKTALKSERKALSVLYAELEEERSASAIAANQTMAMITRLQEEKAAMQMEALQYQRMMEEQSEYDQEALQLLNDLMIKREKEKQELEKELEIYRKKALDYEEKEKMRMIRRIRDGSVRSRNSSASCSHAWDSDDLSIDLNRELRDEDCSSYGHQESNNNNNNNASVDTVLNLEEITLDCVKHMSILDESLTEFEEERLSILDQLKALEDKLFKLGDEDAEFSNDLKFIASTSQSNVEDFEENLTTTPEESGKSDGFVKDNHDDPEMKILGSMAKKLLPLLDAADYKESEEGLMNEEKVESTSVDMLHNSPVSKSELDSNKVAIEEEVDHVYERLQALEADREFLKNCMSSIKKGDKGVDLLQEILQHLRDLRTIELRMSNANDDAPGEVAVN</sequence>
<feature type="compositionally biased region" description="Basic and acidic residues" evidence="6">
    <location>
        <begin position="526"/>
        <end position="548"/>
    </location>
</feature>
<dbReference type="GO" id="GO:0080115">
    <property type="term" value="F:myosin XI tail binding"/>
    <property type="evidence" value="ECO:0007669"/>
    <property type="project" value="UniProtKB-ARBA"/>
</dbReference>
<name>W9S964_9ROSA</name>
<feature type="transmembrane region" description="Helical" evidence="7">
    <location>
        <begin position="24"/>
        <end position="51"/>
    </location>
</feature>
<keyword evidence="4 7" id="KW-0472">Membrane</keyword>
<dbReference type="GO" id="GO:0016020">
    <property type="term" value="C:membrane"/>
    <property type="evidence" value="ECO:0007669"/>
    <property type="project" value="UniProtKB-SubCell"/>
</dbReference>
<keyword evidence="5" id="KW-0175">Coiled coil</keyword>
<evidence type="ECO:0000256" key="5">
    <source>
        <dbReference type="SAM" id="Coils"/>
    </source>
</evidence>
<evidence type="ECO:0000256" key="1">
    <source>
        <dbReference type="ARBA" id="ARBA00004167"/>
    </source>
</evidence>
<proteinExistence type="predicted"/>
<dbReference type="Pfam" id="PF04576">
    <property type="entry name" value="Zein-binding"/>
    <property type="match status" value="1"/>
</dbReference>
<dbReference type="EMBL" id="KE345919">
    <property type="protein sequence ID" value="EXC20636.1"/>
    <property type="molecule type" value="Genomic_DNA"/>
</dbReference>
<evidence type="ECO:0000256" key="7">
    <source>
        <dbReference type="SAM" id="Phobius"/>
    </source>
</evidence>
<reference evidence="10" key="1">
    <citation type="submission" date="2013-01" db="EMBL/GenBank/DDBJ databases">
        <title>Draft Genome Sequence of a Mulberry Tree, Morus notabilis C.K. Schneid.</title>
        <authorList>
            <person name="He N."/>
            <person name="Zhao S."/>
        </authorList>
    </citation>
    <scope>NUCLEOTIDE SEQUENCE</scope>
</reference>
<dbReference type="PANTHER" id="PTHR31448">
    <property type="entry name" value="MYOSIN-BINDING PROTEIN 2"/>
    <property type="match status" value="1"/>
</dbReference>
<dbReference type="KEGG" id="mnt:21409818"/>
<protein>
    <recommendedName>
        <fullName evidence="8">GTD-binding domain-containing protein</fullName>
    </recommendedName>
</protein>
<dbReference type="OrthoDB" id="1888939at2759"/>
<dbReference type="eggNOG" id="ENOG502QPIG">
    <property type="taxonomic scope" value="Eukaryota"/>
</dbReference>
<organism evidence="9 10">
    <name type="scientific">Morus notabilis</name>
    <dbReference type="NCBI Taxonomy" id="981085"/>
    <lineage>
        <taxon>Eukaryota</taxon>
        <taxon>Viridiplantae</taxon>
        <taxon>Streptophyta</taxon>
        <taxon>Embryophyta</taxon>
        <taxon>Tracheophyta</taxon>
        <taxon>Spermatophyta</taxon>
        <taxon>Magnoliopsida</taxon>
        <taxon>eudicotyledons</taxon>
        <taxon>Gunneridae</taxon>
        <taxon>Pentapetalae</taxon>
        <taxon>rosids</taxon>
        <taxon>fabids</taxon>
        <taxon>Rosales</taxon>
        <taxon>Moraceae</taxon>
        <taxon>Moreae</taxon>
        <taxon>Morus</taxon>
    </lineage>
</organism>
<gene>
    <name evidence="9" type="ORF">L484_027193</name>
</gene>
<dbReference type="AlphaFoldDB" id="W9S964"/>
<feature type="compositionally biased region" description="Basic and acidic residues" evidence="6">
    <location>
        <begin position="816"/>
        <end position="830"/>
    </location>
</feature>
<evidence type="ECO:0000313" key="10">
    <source>
        <dbReference type="Proteomes" id="UP000030645"/>
    </source>
</evidence>
<keyword evidence="3 7" id="KW-1133">Transmembrane helix</keyword>